<dbReference type="CDD" id="cd04301">
    <property type="entry name" value="NAT_SF"/>
    <property type="match status" value="1"/>
</dbReference>
<dbReference type="PANTHER" id="PTHR43877">
    <property type="entry name" value="AMINOALKYLPHOSPHONATE N-ACETYLTRANSFERASE-RELATED-RELATED"/>
    <property type="match status" value="1"/>
</dbReference>
<dbReference type="Pfam" id="PF00583">
    <property type="entry name" value="Acetyltransf_1"/>
    <property type="match status" value="1"/>
</dbReference>
<keyword evidence="5" id="KW-1185">Reference proteome</keyword>
<proteinExistence type="predicted"/>
<dbReference type="PROSITE" id="PS51186">
    <property type="entry name" value="GNAT"/>
    <property type="match status" value="1"/>
</dbReference>
<comment type="caution">
    <text evidence="4">The sequence shown here is derived from an EMBL/GenBank/DDBJ whole genome shotgun (WGS) entry which is preliminary data.</text>
</comment>
<dbReference type="Proteomes" id="UP000238083">
    <property type="component" value="Unassembled WGS sequence"/>
</dbReference>
<reference evidence="4 5" key="1">
    <citation type="submission" date="2018-03" db="EMBL/GenBank/DDBJ databases">
        <title>Genomic Encyclopedia of Archaeal and Bacterial Type Strains, Phase II (KMG-II): from individual species to whole genera.</title>
        <authorList>
            <person name="Goeker M."/>
        </authorList>
    </citation>
    <scope>NUCLEOTIDE SEQUENCE [LARGE SCALE GENOMIC DNA]</scope>
    <source>
        <strain evidence="4 5">DSM 19711</strain>
    </source>
</reference>
<dbReference type="EMBL" id="PVZF01000013">
    <property type="protein sequence ID" value="PRY11480.1"/>
    <property type="molecule type" value="Genomic_DNA"/>
</dbReference>
<dbReference type="RefSeq" id="WP_170127424.1">
    <property type="nucleotide sequence ID" value="NZ_PVZF01000013.1"/>
</dbReference>
<dbReference type="InterPro" id="IPR000182">
    <property type="entry name" value="GNAT_dom"/>
</dbReference>
<name>A0A2T0QYV5_9ACTN</name>
<dbReference type="SUPFAM" id="SSF55729">
    <property type="entry name" value="Acyl-CoA N-acyltransferases (Nat)"/>
    <property type="match status" value="1"/>
</dbReference>
<evidence type="ECO:0000256" key="2">
    <source>
        <dbReference type="ARBA" id="ARBA00023315"/>
    </source>
</evidence>
<keyword evidence="1 4" id="KW-0808">Transferase</keyword>
<organism evidence="4 5">
    <name type="scientific">Kineococcus rhizosphaerae</name>
    <dbReference type="NCBI Taxonomy" id="559628"/>
    <lineage>
        <taxon>Bacteria</taxon>
        <taxon>Bacillati</taxon>
        <taxon>Actinomycetota</taxon>
        <taxon>Actinomycetes</taxon>
        <taxon>Kineosporiales</taxon>
        <taxon>Kineosporiaceae</taxon>
        <taxon>Kineococcus</taxon>
    </lineage>
</organism>
<keyword evidence="2" id="KW-0012">Acyltransferase</keyword>
<dbReference type="GO" id="GO:0016747">
    <property type="term" value="F:acyltransferase activity, transferring groups other than amino-acyl groups"/>
    <property type="evidence" value="ECO:0007669"/>
    <property type="project" value="InterPro"/>
</dbReference>
<dbReference type="InterPro" id="IPR016181">
    <property type="entry name" value="Acyl_CoA_acyltransferase"/>
</dbReference>
<accession>A0A2T0QYV5</accession>
<protein>
    <submittedName>
        <fullName evidence="4">Acetyltransferase (GNAT) family protein</fullName>
    </submittedName>
</protein>
<dbReference type="Gene3D" id="3.40.630.30">
    <property type="match status" value="1"/>
</dbReference>
<dbReference type="InterPro" id="IPR050832">
    <property type="entry name" value="Bact_Acetyltransf"/>
</dbReference>
<dbReference type="AlphaFoldDB" id="A0A2T0QYV5"/>
<feature type="domain" description="N-acetyltransferase" evidence="3">
    <location>
        <begin position="5"/>
        <end position="149"/>
    </location>
</feature>
<evidence type="ECO:0000259" key="3">
    <source>
        <dbReference type="PROSITE" id="PS51186"/>
    </source>
</evidence>
<evidence type="ECO:0000313" key="5">
    <source>
        <dbReference type="Proteomes" id="UP000238083"/>
    </source>
</evidence>
<sequence length="168" mass="17780">MAVAPGFRALTVDDLADLGWAGSGTHLRAVRAELTRGDEVDYLAAVVDGRVVGVGAVDHVAQPGRGALFQLVVHPGHRSRGVGTALVGALEDAVRARGGAEAVLEVEVDNPRAQALYERLGYRRAGTTVSSWTAERADRSTYEHRARCRVLRRALVGDVGDGPAPGHR</sequence>
<gene>
    <name evidence="4" type="ORF">CLV37_113103</name>
</gene>
<evidence type="ECO:0000256" key="1">
    <source>
        <dbReference type="ARBA" id="ARBA00022679"/>
    </source>
</evidence>
<evidence type="ECO:0000313" key="4">
    <source>
        <dbReference type="EMBL" id="PRY11480.1"/>
    </source>
</evidence>